<keyword evidence="4" id="KW-0443">Lipid metabolism</keyword>
<reference evidence="8" key="1">
    <citation type="submission" date="2025-08" db="UniProtKB">
        <authorList>
            <consortium name="Ensembl"/>
        </authorList>
    </citation>
    <scope>IDENTIFICATION</scope>
</reference>
<evidence type="ECO:0000313" key="8">
    <source>
        <dbReference type="Ensembl" id="ENSACUP00000017001.1"/>
    </source>
</evidence>
<evidence type="ECO:0000256" key="6">
    <source>
        <dbReference type="PROSITE-ProRule" id="PRU00703"/>
    </source>
</evidence>
<dbReference type="GO" id="GO:0005737">
    <property type="term" value="C:cytoplasm"/>
    <property type="evidence" value="ECO:0007669"/>
    <property type="project" value="TreeGrafter"/>
</dbReference>
<protein>
    <submittedName>
        <fullName evidence="8">Protein kinase AMP-activated non-catalytic subunit gamma 3</fullName>
    </submittedName>
</protein>
<dbReference type="Ensembl" id="ENSACUT00000018137.1">
    <property type="protein sequence ID" value="ENSACUP00000017001.1"/>
    <property type="gene ID" value="ENSACUG00000011440.1"/>
</dbReference>
<evidence type="ECO:0000256" key="2">
    <source>
        <dbReference type="ARBA" id="ARBA00022737"/>
    </source>
</evidence>
<dbReference type="InterPro" id="IPR050511">
    <property type="entry name" value="AMPK_gamma/SDS23_families"/>
</dbReference>
<evidence type="ECO:0000313" key="9">
    <source>
        <dbReference type="Proteomes" id="UP000472269"/>
    </source>
</evidence>
<comment type="similarity">
    <text evidence="1">Belongs to the 5'-AMP-activated protein kinase gamma subunit family.</text>
</comment>
<dbReference type="AlphaFoldDB" id="A0A663MZJ7"/>
<keyword evidence="2" id="KW-0677">Repeat</keyword>
<dbReference type="Pfam" id="PF00571">
    <property type="entry name" value="CBS"/>
    <property type="match status" value="3"/>
</dbReference>
<dbReference type="InterPro" id="IPR046342">
    <property type="entry name" value="CBS_dom_sf"/>
</dbReference>
<reference evidence="8" key="2">
    <citation type="submission" date="2025-09" db="UniProtKB">
        <authorList>
            <consortium name="Ensembl"/>
        </authorList>
    </citation>
    <scope>IDENTIFICATION</scope>
</reference>
<dbReference type="GO" id="GO:0006633">
    <property type="term" value="P:fatty acid biosynthetic process"/>
    <property type="evidence" value="ECO:0007669"/>
    <property type="project" value="UniProtKB-KW"/>
</dbReference>
<dbReference type="PROSITE" id="PS51371">
    <property type="entry name" value="CBS"/>
    <property type="match status" value="3"/>
</dbReference>
<dbReference type="CDD" id="cd04618">
    <property type="entry name" value="CBS_euAMPK_gamma-like_repeat1"/>
    <property type="match status" value="1"/>
</dbReference>
<keyword evidence="4" id="KW-0276">Fatty acid metabolism</keyword>
<dbReference type="GO" id="GO:0019901">
    <property type="term" value="F:protein kinase binding"/>
    <property type="evidence" value="ECO:0007669"/>
    <property type="project" value="TreeGrafter"/>
</dbReference>
<evidence type="ECO:0000256" key="1">
    <source>
        <dbReference type="ARBA" id="ARBA00006750"/>
    </source>
</evidence>
<keyword evidence="3 6" id="KW-0129">CBS domain</keyword>
<organism evidence="8 9">
    <name type="scientific">Athene cunicularia</name>
    <name type="common">Burrowing owl</name>
    <name type="synonym">Speotyto cunicularia</name>
    <dbReference type="NCBI Taxonomy" id="194338"/>
    <lineage>
        <taxon>Eukaryota</taxon>
        <taxon>Metazoa</taxon>
        <taxon>Chordata</taxon>
        <taxon>Craniata</taxon>
        <taxon>Vertebrata</taxon>
        <taxon>Euteleostomi</taxon>
        <taxon>Archelosauria</taxon>
        <taxon>Archosauria</taxon>
        <taxon>Dinosauria</taxon>
        <taxon>Saurischia</taxon>
        <taxon>Theropoda</taxon>
        <taxon>Coelurosauria</taxon>
        <taxon>Aves</taxon>
        <taxon>Neognathae</taxon>
        <taxon>Neoaves</taxon>
        <taxon>Telluraves</taxon>
        <taxon>Strigiformes</taxon>
        <taxon>Strigidae</taxon>
        <taxon>Athene</taxon>
    </lineage>
</organism>
<dbReference type="InterPro" id="IPR000644">
    <property type="entry name" value="CBS_dom"/>
</dbReference>
<feature type="domain" description="CBS" evidence="7">
    <location>
        <begin position="29"/>
        <end position="89"/>
    </location>
</feature>
<evidence type="ECO:0000256" key="4">
    <source>
        <dbReference type="ARBA" id="ARBA00023160"/>
    </source>
</evidence>
<dbReference type="GO" id="GO:0031588">
    <property type="term" value="C:nucleotide-activated protein kinase complex"/>
    <property type="evidence" value="ECO:0007669"/>
    <property type="project" value="TreeGrafter"/>
</dbReference>
<dbReference type="Gene3D" id="3.10.580.10">
    <property type="entry name" value="CBS-domain"/>
    <property type="match status" value="2"/>
</dbReference>
<feature type="domain" description="CBS" evidence="7">
    <location>
        <begin position="131"/>
        <end position="189"/>
    </location>
</feature>
<keyword evidence="9" id="KW-1185">Reference proteome</keyword>
<evidence type="ECO:0000259" key="7">
    <source>
        <dbReference type="PROSITE" id="PS51371"/>
    </source>
</evidence>
<feature type="domain" description="CBS" evidence="7">
    <location>
        <begin position="277"/>
        <end position="336"/>
    </location>
</feature>
<dbReference type="Proteomes" id="UP000472269">
    <property type="component" value="Unplaced"/>
</dbReference>
<comment type="subunit">
    <text evidence="5">AMPK is a heterotrimer of an alpha catalytic subunit (PRKAA1 or PRKAA2), a beta (PRKAB1 or PRKAB2) and a gamma non-catalytic subunits (PRKAG1, PRKAG2 or PRKAG3). Interacts with FNIP1 and FNIP2.</text>
</comment>
<dbReference type="GO" id="GO:0016208">
    <property type="term" value="F:AMP binding"/>
    <property type="evidence" value="ECO:0007669"/>
    <property type="project" value="TreeGrafter"/>
</dbReference>
<keyword evidence="4" id="KW-0275">Fatty acid biosynthesis</keyword>
<name>A0A663MZJ7_ATHCN</name>
<accession>A0A663MZJ7</accession>
<dbReference type="PANTHER" id="PTHR13780:SF31">
    <property type="entry name" value="5'-AMP-ACTIVATED PROTEIN KINASE SUBUNIT GAMMA-3"/>
    <property type="match status" value="1"/>
</dbReference>
<dbReference type="PANTHER" id="PTHR13780">
    <property type="entry name" value="AMP-ACTIVATED PROTEIN KINASE, GAMMA REGULATORY SUBUNIT"/>
    <property type="match status" value="1"/>
</dbReference>
<dbReference type="GO" id="GO:0019887">
    <property type="term" value="F:protein kinase regulator activity"/>
    <property type="evidence" value="ECO:0007669"/>
    <property type="project" value="TreeGrafter"/>
</dbReference>
<keyword evidence="4" id="KW-0444">Lipid biosynthesis</keyword>
<evidence type="ECO:0000256" key="3">
    <source>
        <dbReference type="ARBA" id="ARBA00023122"/>
    </source>
</evidence>
<sequence length="339" mass="38172">EEEKEEEDSPDAEVYMHFMRSHCCYDAVPTSCKLVVFDVSLEIKKAFVALVANGVRAAPLWDSKTQSFVGMLTITDFINILHRYYRSPLVQIYEVEEHKIETWREVYLQGSFKPLVYISPTPPHGGCAQDAALSPHDVPVTHSLFDAVYSLIKHKIHRLPVIEPISGNVLHILTHKRILKFLHIFGSTIPKPRFLKKTVQELCVGTFRDVAVVPETAPVYTALEIFVDRRVSALPVINDAGTCGWASDPPISLCQAQKTYNNLDISVREALRQRTICLEGVLTCYPHETMEDVIDRMAKEQVHRLVLVDENQYPRGIVSLSDILQALVLTPAGIDALNS</sequence>
<dbReference type="OMA" id="DFIMVLM"/>
<proteinExistence type="inferred from homology"/>
<dbReference type="GO" id="GO:0005634">
    <property type="term" value="C:nucleus"/>
    <property type="evidence" value="ECO:0007669"/>
    <property type="project" value="TreeGrafter"/>
</dbReference>
<gene>
    <name evidence="8" type="primary">PRKAG3</name>
</gene>
<dbReference type="SUPFAM" id="SSF54631">
    <property type="entry name" value="CBS-domain pair"/>
    <property type="match status" value="2"/>
</dbReference>
<evidence type="ECO:0000256" key="5">
    <source>
        <dbReference type="ARBA" id="ARBA00025878"/>
    </source>
</evidence>
<dbReference type="SMART" id="SM00116">
    <property type="entry name" value="CBS"/>
    <property type="match status" value="4"/>
</dbReference>